<dbReference type="RefSeq" id="WP_179643050.1">
    <property type="nucleotide sequence ID" value="NZ_BAAAYY010000001.1"/>
</dbReference>
<dbReference type="EC" id="5.4.99.9" evidence="2"/>
<feature type="domain" description="Amine oxidase" evidence="1">
    <location>
        <begin position="14"/>
        <end position="365"/>
    </location>
</feature>
<dbReference type="GO" id="GO:0016491">
    <property type="term" value="F:oxidoreductase activity"/>
    <property type="evidence" value="ECO:0007669"/>
    <property type="project" value="InterPro"/>
</dbReference>
<organism evidence="2 3">
    <name type="scientific">Spinactinospora alkalitolerans</name>
    <dbReference type="NCBI Taxonomy" id="687207"/>
    <lineage>
        <taxon>Bacteria</taxon>
        <taxon>Bacillati</taxon>
        <taxon>Actinomycetota</taxon>
        <taxon>Actinomycetes</taxon>
        <taxon>Streptosporangiales</taxon>
        <taxon>Nocardiopsidaceae</taxon>
        <taxon>Spinactinospora</taxon>
    </lineage>
</organism>
<dbReference type="InterPro" id="IPR002937">
    <property type="entry name" value="Amino_oxidase"/>
</dbReference>
<dbReference type="EMBL" id="JACCCC010000001">
    <property type="protein sequence ID" value="NYE47038.1"/>
    <property type="molecule type" value="Genomic_DNA"/>
</dbReference>
<dbReference type="AlphaFoldDB" id="A0A852TSY2"/>
<name>A0A852TSY2_9ACTN</name>
<dbReference type="SUPFAM" id="SSF51905">
    <property type="entry name" value="FAD/NAD(P)-binding domain"/>
    <property type="match status" value="1"/>
</dbReference>
<dbReference type="InterPro" id="IPR036188">
    <property type="entry name" value="FAD/NAD-bd_sf"/>
</dbReference>
<sequence>MTGDRLVIIGAGPTGLGAAHRLRELGCDAWVLLEASDGVGGLARSYLDEAGFTYDIGGHVIFSHYPYVDRLLDGLLGDDHTTIRRSAWIRMRQRHIPYPFQNHFGGLDAPTVYECLRGLVGAHVNAAGSPPRPRHFADWIDATFGDGIARHFMRPYNAKVWATPLHEMAYQWIGERVSVVDVDAALRHVVLGDGDLDWGPNSTFRYPAREGTGYLYTRLARPLTAQIRLHSPVVRVEPERRVVHTADGAARRYGLLLSTMPMDDLVRCCDGAPPHVRAAARRLAATGTHVVGVGLDRPVPSERTWVYYPEPDVPFHRVTLLSNYSPRMTARPDQSLLLAELSVSRHRPVDAGAVVASVLRGMERVGLLRAGERPATTWHCLREKSHPVPTLDRDAALAAIEPWLAGHGISSRGRMGAWRYEIGNMDHALMQGAQWAERALTGGREDVWERN</sequence>
<evidence type="ECO:0000313" key="2">
    <source>
        <dbReference type="EMBL" id="NYE47038.1"/>
    </source>
</evidence>
<dbReference type="Gene3D" id="3.50.50.60">
    <property type="entry name" value="FAD/NAD(P)-binding domain"/>
    <property type="match status" value="1"/>
</dbReference>
<dbReference type="Pfam" id="PF01593">
    <property type="entry name" value="Amino_oxidase"/>
    <property type="match status" value="1"/>
</dbReference>
<gene>
    <name evidence="2" type="ORF">HDA32_002158</name>
</gene>
<evidence type="ECO:0000259" key="1">
    <source>
        <dbReference type="Pfam" id="PF01593"/>
    </source>
</evidence>
<evidence type="ECO:0000313" key="3">
    <source>
        <dbReference type="Proteomes" id="UP000589036"/>
    </source>
</evidence>
<protein>
    <submittedName>
        <fullName evidence="2">UDP-galactopyranose mutase</fullName>
        <ecNumber evidence="2">5.4.99.9</ecNumber>
    </submittedName>
</protein>
<dbReference type="Proteomes" id="UP000589036">
    <property type="component" value="Unassembled WGS sequence"/>
</dbReference>
<keyword evidence="3" id="KW-1185">Reference proteome</keyword>
<reference evidence="2 3" key="1">
    <citation type="submission" date="2020-07" db="EMBL/GenBank/DDBJ databases">
        <title>Sequencing the genomes of 1000 actinobacteria strains.</title>
        <authorList>
            <person name="Klenk H.-P."/>
        </authorList>
    </citation>
    <scope>NUCLEOTIDE SEQUENCE [LARGE SCALE GENOMIC DNA]</scope>
    <source>
        <strain evidence="2 3">CXB654</strain>
    </source>
</reference>
<comment type="caution">
    <text evidence="2">The sequence shown here is derived from an EMBL/GenBank/DDBJ whole genome shotgun (WGS) entry which is preliminary data.</text>
</comment>
<keyword evidence="2" id="KW-0413">Isomerase</keyword>
<proteinExistence type="predicted"/>
<accession>A0A852TSY2</accession>
<dbReference type="GO" id="GO:0008767">
    <property type="term" value="F:UDP-galactopyranose mutase activity"/>
    <property type="evidence" value="ECO:0007669"/>
    <property type="project" value="UniProtKB-EC"/>
</dbReference>
<dbReference type="PANTHER" id="PTHR43734">
    <property type="entry name" value="PHYTOENE DESATURASE"/>
    <property type="match status" value="1"/>
</dbReference>
<dbReference type="PANTHER" id="PTHR43734:SF4">
    <property type="entry name" value="AMINE OXIDASE DOMAIN-CONTAINING PROTEIN"/>
    <property type="match status" value="1"/>
</dbReference>